<evidence type="ECO:0000256" key="1">
    <source>
        <dbReference type="ARBA" id="ARBA00001974"/>
    </source>
</evidence>
<dbReference type="PIRSF" id="PIRSF000137">
    <property type="entry name" value="Alcohol_oxidase"/>
    <property type="match status" value="1"/>
</dbReference>
<evidence type="ECO:0000256" key="5">
    <source>
        <dbReference type="PIRSR" id="PIRSR000137-2"/>
    </source>
</evidence>
<protein>
    <submittedName>
        <fullName evidence="9">GMC family oxidoreductase N-terminal domain-containing protein</fullName>
    </submittedName>
</protein>
<dbReference type="SUPFAM" id="SSF54373">
    <property type="entry name" value="FAD-linked reductases, C-terminal domain"/>
    <property type="match status" value="1"/>
</dbReference>
<reference evidence="9" key="1">
    <citation type="submission" date="2021-08" db="EMBL/GenBank/DDBJ databases">
        <title>Hoeflea bacterium WL0058 sp. nov., isolated from the sediment.</title>
        <authorList>
            <person name="Wang L."/>
            <person name="Zhang D."/>
        </authorList>
    </citation>
    <scope>NUCLEOTIDE SEQUENCE</scope>
    <source>
        <strain evidence="9">WL0058</strain>
    </source>
</reference>
<dbReference type="GO" id="GO:0016614">
    <property type="term" value="F:oxidoreductase activity, acting on CH-OH group of donors"/>
    <property type="evidence" value="ECO:0007669"/>
    <property type="project" value="InterPro"/>
</dbReference>
<dbReference type="PANTHER" id="PTHR11552">
    <property type="entry name" value="GLUCOSE-METHANOL-CHOLINE GMC OXIDOREDUCTASE"/>
    <property type="match status" value="1"/>
</dbReference>
<dbReference type="InterPro" id="IPR036188">
    <property type="entry name" value="FAD/NAD-bd_sf"/>
</dbReference>
<evidence type="ECO:0000256" key="2">
    <source>
        <dbReference type="ARBA" id="ARBA00010790"/>
    </source>
</evidence>
<feature type="binding site" evidence="5">
    <location>
        <position position="210"/>
    </location>
    <ligand>
        <name>FAD</name>
        <dbReference type="ChEBI" id="CHEBI:57692"/>
    </ligand>
</feature>
<dbReference type="Proteomes" id="UP001196509">
    <property type="component" value="Unassembled WGS sequence"/>
</dbReference>
<gene>
    <name evidence="9" type="ORF">K1W69_01580</name>
</gene>
<dbReference type="PROSITE" id="PS00624">
    <property type="entry name" value="GMC_OXRED_2"/>
    <property type="match status" value="1"/>
</dbReference>
<keyword evidence="4 5" id="KW-0274">FAD</keyword>
<dbReference type="Pfam" id="PF05199">
    <property type="entry name" value="GMC_oxred_C"/>
    <property type="match status" value="1"/>
</dbReference>
<dbReference type="InterPro" id="IPR000172">
    <property type="entry name" value="GMC_OxRdtase_N"/>
</dbReference>
<feature type="domain" description="Glucose-methanol-choline oxidoreductase N-terminal" evidence="7">
    <location>
        <begin position="80"/>
        <end position="103"/>
    </location>
</feature>
<dbReference type="AlphaFoldDB" id="A0AAE3CYN5"/>
<sequence length="535" mass="58187">MRPDYIVIGAGSAGCLVAAGLTEGGKNTVLLLETGPTDRHPLVKIPLGYGLLLNDETRNYRYNSAPEPNLHGREIYLPRGRTVGGSGSINAMVYCRGMPHDYESWKETGLDRWGWDDVRAAFEANESPTGQGGVSVTDPVDERHPFTRYFRDATAELGIAYTDDFNGETPEGAGYYRITTRNGFRHTSADAFLRPALRNGGLRLVCGATVQKLLFEGRKAVGVRYIKNAKDRDVHAAKAVIVCAGAINSPQILQISGIGDPEHLANLGIDAVLANANVGAHLQDHFTLAYYFRARVPTLNSELSTLPARIRQAVRYALTRRGPLSVSVNQYGGFIRTSPDLPAPDQQLYFNAASYSIARARGGRPFVQADSFPGFSLCYQPTRPTSRGRISAVSADVAVPPRIELNALDTEKDRQDAVNGGRFIGRVVQTKALQPVIDRPLLVSPDQLSDEEILEDFRERCGTTFHQSGSCAMGNNPSTSVVDSEMRVHGVDGLYVVDASVFPSVPSGNINAPTLMVARRGVDFILKHQSSRTIA</sequence>
<dbReference type="Pfam" id="PF00732">
    <property type="entry name" value="GMC_oxred_N"/>
    <property type="match status" value="1"/>
</dbReference>
<feature type="binding site" evidence="5">
    <location>
        <begin position="90"/>
        <end position="93"/>
    </location>
    <ligand>
        <name>FAD</name>
        <dbReference type="ChEBI" id="CHEBI:57692"/>
    </ligand>
</feature>
<dbReference type="InterPro" id="IPR007867">
    <property type="entry name" value="GMC_OxRtase_C"/>
</dbReference>
<evidence type="ECO:0000259" key="8">
    <source>
        <dbReference type="PROSITE" id="PS00624"/>
    </source>
</evidence>
<dbReference type="RefSeq" id="WP_220226576.1">
    <property type="nucleotide sequence ID" value="NZ_JAICBX010000001.1"/>
</dbReference>
<name>A0AAE3CYN5_9HYPH</name>
<dbReference type="SUPFAM" id="SSF51905">
    <property type="entry name" value="FAD/NAD(P)-binding domain"/>
    <property type="match status" value="1"/>
</dbReference>
<evidence type="ECO:0000259" key="7">
    <source>
        <dbReference type="PROSITE" id="PS00623"/>
    </source>
</evidence>
<dbReference type="InterPro" id="IPR012132">
    <property type="entry name" value="GMC_OxRdtase"/>
</dbReference>
<comment type="similarity">
    <text evidence="2 6">Belongs to the GMC oxidoreductase family.</text>
</comment>
<evidence type="ECO:0000256" key="3">
    <source>
        <dbReference type="ARBA" id="ARBA00022630"/>
    </source>
</evidence>
<dbReference type="Gene3D" id="3.30.560.10">
    <property type="entry name" value="Glucose Oxidase, domain 3"/>
    <property type="match status" value="1"/>
</dbReference>
<dbReference type="GO" id="GO:0050660">
    <property type="term" value="F:flavin adenine dinucleotide binding"/>
    <property type="evidence" value="ECO:0007669"/>
    <property type="project" value="InterPro"/>
</dbReference>
<dbReference type="PANTHER" id="PTHR11552:SF147">
    <property type="entry name" value="CHOLINE DEHYDROGENASE, MITOCHONDRIAL"/>
    <property type="match status" value="1"/>
</dbReference>
<evidence type="ECO:0000313" key="10">
    <source>
        <dbReference type="Proteomes" id="UP001196509"/>
    </source>
</evidence>
<accession>A0AAE3CYN5</accession>
<evidence type="ECO:0000256" key="4">
    <source>
        <dbReference type="ARBA" id="ARBA00022827"/>
    </source>
</evidence>
<dbReference type="Gene3D" id="3.50.50.60">
    <property type="entry name" value="FAD/NAD(P)-binding domain"/>
    <property type="match status" value="1"/>
</dbReference>
<keyword evidence="3 6" id="KW-0285">Flavoprotein</keyword>
<evidence type="ECO:0000256" key="6">
    <source>
        <dbReference type="RuleBase" id="RU003968"/>
    </source>
</evidence>
<evidence type="ECO:0000313" key="9">
    <source>
        <dbReference type="EMBL" id="MBW8635859.1"/>
    </source>
</evidence>
<organism evidence="9 10">
    <name type="scientific">Flavimaribacter sediminis</name>
    <dbReference type="NCBI Taxonomy" id="2865987"/>
    <lineage>
        <taxon>Bacteria</taxon>
        <taxon>Pseudomonadati</taxon>
        <taxon>Pseudomonadota</taxon>
        <taxon>Alphaproteobacteria</taxon>
        <taxon>Hyphomicrobiales</taxon>
        <taxon>Rhizobiaceae</taxon>
        <taxon>Flavimaribacter</taxon>
    </lineage>
</organism>
<proteinExistence type="inferred from homology"/>
<comment type="cofactor">
    <cofactor evidence="1 5">
        <name>FAD</name>
        <dbReference type="ChEBI" id="CHEBI:57692"/>
    </cofactor>
</comment>
<dbReference type="PROSITE" id="PS51257">
    <property type="entry name" value="PROKAR_LIPOPROTEIN"/>
    <property type="match status" value="1"/>
</dbReference>
<comment type="caution">
    <text evidence="9">The sequence shown here is derived from an EMBL/GenBank/DDBJ whole genome shotgun (WGS) entry which is preliminary data.</text>
</comment>
<dbReference type="PROSITE" id="PS00623">
    <property type="entry name" value="GMC_OXRED_1"/>
    <property type="match status" value="1"/>
</dbReference>
<dbReference type="EMBL" id="JAICBX010000001">
    <property type="protein sequence ID" value="MBW8635859.1"/>
    <property type="molecule type" value="Genomic_DNA"/>
</dbReference>
<keyword evidence="10" id="KW-1185">Reference proteome</keyword>
<feature type="domain" description="Glucose-methanol-choline oxidoreductase N-terminal" evidence="8">
    <location>
        <begin position="245"/>
        <end position="259"/>
    </location>
</feature>